<feature type="transmembrane region" description="Helical" evidence="2">
    <location>
        <begin position="12"/>
        <end position="30"/>
    </location>
</feature>
<name>A0A7X5Y3N0_9SPHN</name>
<feature type="compositionally biased region" description="Basic and acidic residues" evidence="1">
    <location>
        <begin position="53"/>
        <end position="65"/>
    </location>
</feature>
<proteinExistence type="predicted"/>
<dbReference type="EMBL" id="JAATJC010000001">
    <property type="protein sequence ID" value="NJC04557.1"/>
    <property type="molecule type" value="Genomic_DNA"/>
</dbReference>
<sequence>MAEGSDVNYWSIVTIIGPILLVVVMAWAFLKNKGSKVDPEITERATRENYAAEQREHERDGHSGL</sequence>
<keyword evidence="2" id="KW-0812">Transmembrane</keyword>
<gene>
    <name evidence="3" type="ORF">GGQ97_000350</name>
</gene>
<keyword evidence="4" id="KW-1185">Reference proteome</keyword>
<keyword evidence="2" id="KW-1133">Transmembrane helix</keyword>
<evidence type="ECO:0000313" key="4">
    <source>
        <dbReference type="Proteomes" id="UP000558192"/>
    </source>
</evidence>
<keyword evidence="2" id="KW-0472">Membrane</keyword>
<reference evidence="3 4" key="1">
    <citation type="submission" date="2020-03" db="EMBL/GenBank/DDBJ databases">
        <title>Genomic Encyclopedia of Type Strains, Phase IV (KMG-IV): sequencing the most valuable type-strain genomes for metagenomic binning, comparative biology and taxonomic classification.</title>
        <authorList>
            <person name="Goeker M."/>
        </authorList>
    </citation>
    <scope>NUCLEOTIDE SEQUENCE [LARGE SCALE GENOMIC DNA]</scope>
    <source>
        <strain evidence="3 4">DSM 16846</strain>
    </source>
</reference>
<dbReference type="AlphaFoldDB" id="A0A7X5Y3N0"/>
<feature type="region of interest" description="Disordered" evidence="1">
    <location>
        <begin position="44"/>
        <end position="65"/>
    </location>
</feature>
<protein>
    <submittedName>
        <fullName evidence="3">Uncharacterized protein</fullName>
    </submittedName>
</protein>
<evidence type="ECO:0000313" key="3">
    <source>
        <dbReference type="EMBL" id="NJC04557.1"/>
    </source>
</evidence>
<evidence type="ECO:0000256" key="2">
    <source>
        <dbReference type="SAM" id="Phobius"/>
    </source>
</evidence>
<organism evidence="3 4">
    <name type="scientific">Sphingomonas kaistensis</name>
    <dbReference type="NCBI Taxonomy" id="298708"/>
    <lineage>
        <taxon>Bacteria</taxon>
        <taxon>Pseudomonadati</taxon>
        <taxon>Pseudomonadota</taxon>
        <taxon>Alphaproteobacteria</taxon>
        <taxon>Sphingomonadales</taxon>
        <taxon>Sphingomonadaceae</taxon>
        <taxon>Sphingomonas</taxon>
    </lineage>
</organism>
<dbReference type="RefSeq" id="WP_168067365.1">
    <property type="nucleotide sequence ID" value="NZ_JAATJC010000001.1"/>
</dbReference>
<comment type="caution">
    <text evidence="3">The sequence shown here is derived from an EMBL/GenBank/DDBJ whole genome shotgun (WGS) entry which is preliminary data.</text>
</comment>
<evidence type="ECO:0000256" key="1">
    <source>
        <dbReference type="SAM" id="MobiDB-lite"/>
    </source>
</evidence>
<dbReference type="Proteomes" id="UP000558192">
    <property type="component" value="Unassembled WGS sequence"/>
</dbReference>
<accession>A0A7X5Y3N0</accession>